<evidence type="ECO:0000256" key="1">
    <source>
        <dbReference type="SAM" id="MobiDB-lite"/>
    </source>
</evidence>
<feature type="non-terminal residue" evidence="2">
    <location>
        <position position="177"/>
    </location>
</feature>
<reference evidence="2" key="1">
    <citation type="submission" date="2020-02" db="EMBL/GenBank/DDBJ databases">
        <authorList>
            <person name="Meier V. D."/>
        </authorList>
    </citation>
    <scope>NUCLEOTIDE SEQUENCE</scope>
    <source>
        <strain evidence="2">AVDCRST_MAG02</strain>
    </source>
</reference>
<organism evidence="2">
    <name type="scientific">uncultured Rubrobacteraceae bacterium</name>
    <dbReference type="NCBI Taxonomy" id="349277"/>
    <lineage>
        <taxon>Bacteria</taxon>
        <taxon>Bacillati</taxon>
        <taxon>Actinomycetota</taxon>
        <taxon>Rubrobacteria</taxon>
        <taxon>Rubrobacterales</taxon>
        <taxon>Rubrobacteraceae</taxon>
        <taxon>environmental samples</taxon>
    </lineage>
</organism>
<feature type="compositionally biased region" description="Basic residues" evidence="1">
    <location>
        <begin position="52"/>
        <end position="68"/>
    </location>
</feature>
<dbReference type="EMBL" id="CADCVH010000005">
    <property type="protein sequence ID" value="CAA9444193.1"/>
    <property type="molecule type" value="Genomic_DNA"/>
</dbReference>
<evidence type="ECO:0000313" key="2">
    <source>
        <dbReference type="EMBL" id="CAA9444193.1"/>
    </source>
</evidence>
<feature type="region of interest" description="Disordered" evidence="1">
    <location>
        <begin position="1"/>
        <end position="177"/>
    </location>
</feature>
<accession>A0A6J4QQF6</accession>
<protein>
    <submittedName>
        <fullName evidence="2">Uncharacterized protein</fullName>
    </submittedName>
</protein>
<dbReference type="AlphaFoldDB" id="A0A6J4QQF6"/>
<feature type="non-terminal residue" evidence="2">
    <location>
        <position position="1"/>
    </location>
</feature>
<sequence length="177" mass="17895">EVRCGLLQRLRGGARTGGVPGAGAPDAARRGACGREGRAARRGRARAVEAARRRRARGPGGRGRRGGHGCHVPGGNRRPARRGRDRRREPRALGDLGAPLGGRAEHQGEGGGLDLGPGQPRRPPGGRGGRAARPEGEPAAGGGARRDAPGEAGSGENAGRAPRAAGAGLEEVAGRRV</sequence>
<gene>
    <name evidence="2" type="ORF">AVDCRST_MAG02-56</name>
</gene>
<name>A0A6J4QQF6_9ACTN</name>
<proteinExistence type="predicted"/>
<feature type="compositionally biased region" description="Basic and acidic residues" evidence="1">
    <location>
        <begin position="27"/>
        <end position="39"/>
    </location>
</feature>
<feature type="compositionally biased region" description="Low complexity" evidence="1">
    <location>
        <begin position="158"/>
        <end position="168"/>
    </location>
</feature>